<keyword evidence="5" id="KW-1185">Reference proteome</keyword>
<comment type="caution">
    <text evidence="4">The sequence shown here is derived from an EMBL/GenBank/DDBJ whole genome shotgun (WGS) entry which is preliminary data.</text>
</comment>
<dbReference type="AlphaFoldDB" id="A0AAV2H0R0"/>
<dbReference type="InterPro" id="IPR001611">
    <property type="entry name" value="Leu-rich_rpt"/>
</dbReference>
<dbReference type="SMART" id="SM00368">
    <property type="entry name" value="LRR_RI"/>
    <property type="match status" value="4"/>
</dbReference>
<evidence type="ECO:0000313" key="4">
    <source>
        <dbReference type="EMBL" id="CAL1526387.1"/>
    </source>
</evidence>
<sequence>EPFEKATYKNSMRVKVKFADQTLLIPIQPSEQEKTISWLTLQARQRYFNMFLLLPSLTLSTQDGTVLCQSDIINTVLLDSDVLTANVSAWERPRLEERYEQACRLSLNEPNKNVSSALQQSENIGHLPLTDFGLGLSALQPVFQALEGQKTLTELRLNGNRLGDSGIVSLMKVLVTLPVLKVLMLDGNNISADGINGISFVLKSETCLQSLTTLSLSHNCLDDIASEPLTSVIEKLPELKSLNLSSCGFSVKVFTTSFCDALRGCQLEYLNIAENQIKDEGIKHLLKVLHPDTLISLNISHTRTASETDIGPALEQFVTAGCCLQELCVAGCYLSTDDINCINR</sequence>
<dbReference type="PANTHER" id="PTHR46358">
    <property type="entry name" value="TONSOKU-LIKE PROTEIN"/>
    <property type="match status" value="1"/>
</dbReference>
<evidence type="ECO:0000256" key="1">
    <source>
        <dbReference type="ARBA" id="ARBA00004123"/>
    </source>
</evidence>
<gene>
    <name evidence="4" type="ORF">GSLYS_00000564001</name>
</gene>
<dbReference type="InterPro" id="IPR052311">
    <property type="entry name" value="MMS22L-TONSL_complex_comp"/>
</dbReference>
<dbReference type="EMBL" id="CAXITT010000005">
    <property type="protein sequence ID" value="CAL1526387.1"/>
    <property type="molecule type" value="Genomic_DNA"/>
</dbReference>
<feature type="non-terminal residue" evidence="4">
    <location>
        <position position="1"/>
    </location>
</feature>
<evidence type="ECO:0000256" key="2">
    <source>
        <dbReference type="ARBA" id="ARBA00022737"/>
    </source>
</evidence>
<comment type="subcellular location">
    <subcellularLocation>
        <location evidence="1">Nucleus</location>
    </subcellularLocation>
</comment>
<accession>A0AAV2H0R0</accession>
<dbReference type="GO" id="GO:0031297">
    <property type="term" value="P:replication fork processing"/>
    <property type="evidence" value="ECO:0007669"/>
    <property type="project" value="TreeGrafter"/>
</dbReference>
<dbReference type="Gene3D" id="3.80.10.10">
    <property type="entry name" value="Ribonuclease Inhibitor"/>
    <property type="match status" value="1"/>
</dbReference>
<evidence type="ECO:0000313" key="5">
    <source>
        <dbReference type="Proteomes" id="UP001497497"/>
    </source>
</evidence>
<dbReference type="PANTHER" id="PTHR46358:SF1">
    <property type="entry name" value="TONSOKU-LIKE PROTEIN"/>
    <property type="match status" value="1"/>
</dbReference>
<dbReference type="Proteomes" id="UP001497497">
    <property type="component" value="Unassembled WGS sequence"/>
</dbReference>
<protein>
    <submittedName>
        <fullName evidence="4">Uncharacterized protein</fullName>
    </submittedName>
</protein>
<dbReference type="InterPro" id="IPR032675">
    <property type="entry name" value="LRR_dom_sf"/>
</dbReference>
<dbReference type="GO" id="GO:0043596">
    <property type="term" value="C:nuclear replication fork"/>
    <property type="evidence" value="ECO:0007669"/>
    <property type="project" value="TreeGrafter"/>
</dbReference>
<proteinExistence type="predicted"/>
<name>A0AAV2H0R0_LYMST</name>
<organism evidence="4 5">
    <name type="scientific">Lymnaea stagnalis</name>
    <name type="common">Great pond snail</name>
    <name type="synonym">Helix stagnalis</name>
    <dbReference type="NCBI Taxonomy" id="6523"/>
    <lineage>
        <taxon>Eukaryota</taxon>
        <taxon>Metazoa</taxon>
        <taxon>Spiralia</taxon>
        <taxon>Lophotrochozoa</taxon>
        <taxon>Mollusca</taxon>
        <taxon>Gastropoda</taxon>
        <taxon>Heterobranchia</taxon>
        <taxon>Euthyneura</taxon>
        <taxon>Panpulmonata</taxon>
        <taxon>Hygrophila</taxon>
        <taxon>Lymnaeoidea</taxon>
        <taxon>Lymnaeidae</taxon>
        <taxon>Lymnaea</taxon>
    </lineage>
</organism>
<reference evidence="4 5" key="1">
    <citation type="submission" date="2024-04" db="EMBL/GenBank/DDBJ databases">
        <authorList>
            <consortium name="Genoscope - CEA"/>
            <person name="William W."/>
        </authorList>
    </citation>
    <scope>NUCLEOTIDE SEQUENCE [LARGE SCALE GENOMIC DNA]</scope>
</reference>
<evidence type="ECO:0000256" key="3">
    <source>
        <dbReference type="ARBA" id="ARBA00023242"/>
    </source>
</evidence>
<dbReference type="Pfam" id="PF13516">
    <property type="entry name" value="LRR_6"/>
    <property type="match status" value="3"/>
</dbReference>
<dbReference type="GO" id="GO:0000724">
    <property type="term" value="P:double-strand break repair via homologous recombination"/>
    <property type="evidence" value="ECO:0007669"/>
    <property type="project" value="TreeGrafter"/>
</dbReference>
<keyword evidence="3" id="KW-0539">Nucleus</keyword>
<dbReference type="Gene3D" id="3.10.20.90">
    <property type="entry name" value="Phosphatidylinositol 3-kinase Catalytic Subunit, Chain A, domain 1"/>
    <property type="match status" value="1"/>
</dbReference>
<dbReference type="PROSITE" id="PS51450">
    <property type="entry name" value="LRR"/>
    <property type="match status" value="1"/>
</dbReference>
<dbReference type="SUPFAM" id="SSF52047">
    <property type="entry name" value="RNI-like"/>
    <property type="match status" value="1"/>
</dbReference>
<keyword evidence="2" id="KW-0677">Repeat</keyword>